<feature type="transmembrane region" description="Helical" evidence="5">
    <location>
        <begin position="15"/>
        <end position="34"/>
    </location>
</feature>
<evidence type="ECO:0000256" key="3">
    <source>
        <dbReference type="ARBA" id="ARBA00022989"/>
    </source>
</evidence>
<feature type="transmembrane region" description="Helical" evidence="5">
    <location>
        <begin position="159"/>
        <end position="178"/>
    </location>
</feature>
<comment type="subcellular location">
    <subcellularLocation>
        <location evidence="1">Membrane</location>
        <topology evidence="1">Multi-pass membrane protein</topology>
    </subcellularLocation>
</comment>
<evidence type="ECO:0000256" key="4">
    <source>
        <dbReference type="ARBA" id="ARBA00023136"/>
    </source>
</evidence>
<organism evidence="6 7">
    <name type="scientific">Taishania pollutisoli</name>
    <dbReference type="NCBI Taxonomy" id="2766479"/>
    <lineage>
        <taxon>Bacteria</taxon>
        <taxon>Pseudomonadati</taxon>
        <taxon>Bacteroidota</taxon>
        <taxon>Flavobacteriia</taxon>
        <taxon>Flavobacteriales</taxon>
        <taxon>Crocinitomicaceae</taxon>
        <taxon>Taishania</taxon>
    </lineage>
</organism>
<name>A0A8J6P4Z1_9FLAO</name>
<evidence type="ECO:0000256" key="1">
    <source>
        <dbReference type="ARBA" id="ARBA00004141"/>
    </source>
</evidence>
<gene>
    <name evidence="6" type="ORF">H9Y05_04965</name>
</gene>
<dbReference type="AlphaFoldDB" id="A0A8J6P4Z1"/>
<feature type="transmembrane region" description="Helical" evidence="5">
    <location>
        <begin position="286"/>
        <end position="303"/>
    </location>
</feature>
<keyword evidence="7" id="KW-1185">Reference proteome</keyword>
<dbReference type="Pfam" id="PF07681">
    <property type="entry name" value="DoxX"/>
    <property type="match status" value="1"/>
</dbReference>
<feature type="transmembrane region" description="Helical" evidence="5">
    <location>
        <begin position="46"/>
        <end position="65"/>
    </location>
</feature>
<protein>
    <submittedName>
        <fullName evidence="6">DoxX family membrane protein</fullName>
    </submittedName>
</protein>
<feature type="transmembrane region" description="Helical" evidence="5">
    <location>
        <begin position="309"/>
        <end position="326"/>
    </location>
</feature>
<feature type="transmembrane region" description="Helical" evidence="5">
    <location>
        <begin position="257"/>
        <end position="277"/>
    </location>
</feature>
<dbReference type="EMBL" id="JACVEL010000002">
    <property type="protein sequence ID" value="MBC9811822.1"/>
    <property type="molecule type" value="Genomic_DNA"/>
</dbReference>
<keyword evidence="2 5" id="KW-0812">Transmembrane</keyword>
<evidence type="ECO:0000313" key="6">
    <source>
        <dbReference type="EMBL" id="MBC9811822.1"/>
    </source>
</evidence>
<comment type="caution">
    <text evidence="6">The sequence shown here is derived from an EMBL/GenBank/DDBJ whole genome shotgun (WGS) entry which is preliminary data.</text>
</comment>
<dbReference type="GO" id="GO:0016020">
    <property type="term" value="C:membrane"/>
    <property type="evidence" value="ECO:0007669"/>
    <property type="project" value="UniProtKB-SubCell"/>
</dbReference>
<keyword evidence="3 5" id="KW-1133">Transmembrane helix</keyword>
<feature type="transmembrane region" description="Helical" evidence="5">
    <location>
        <begin position="132"/>
        <end position="152"/>
    </location>
</feature>
<sequence length="631" mass="71730">MRTKSTNISVSGRSFLFNVLFVLINLTGLTLITIAYHESFSGNASLFKSIGFGILALSTVGLFIFRGRLMMANVARAVIGGLFIVSGLVKANDPLGFAYKLEEYFEDGALAYRIKEWFGAPGFSLEFLIEHALLLSVIICIVEIVLGVLLIIGGKIKLVSYLLVLMMVFFTFLTWHTATCDSSKKFLDRDVYALSNPIAAVKLKQAEADKSIKIVSQNSEEIVVEEKKQPQCVDDCGCFGDAMKGSIGRSLTPKESLWKDIVVLYLGLWIFIAQWLIQPNTRKQNIVFTVASLLVVVFFSTIFSWYFPVLFAFVGIVGSLWILRIGGRAMGNYFGVSFFVTLISAIFIYFVLRYEPMKDYRPYALGNNLVKLMNNGEEGIYQNLLRYVNKKTKEEKLFDASSKAYIDSKIWENTDWEYKDMVQKVIKPTKLPSITEQFNPFISIADLSEPEREMEFIRDFIANNGVDIIRVKNLSSGDIYEVPSEEFTLEEYTPEYYQVLDTVRTINPEVSEINIRDYITTADQIIVITSKNINEANWDAIERYKNILKEAKKAGIPMVLLCSVSREDMLAFRKKYNFEIPMFTNDEIELKAIARSNPSMMVIQKGIVKGKFAHRSTPTFDWLNKNILTKK</sequence>
<proteinExistence type="predicted"/>
<evidence type="ECO:0000313" key="7">
    <source>
        <dbReference type="Proteomes" id="UP000652681"/>
    </source>
</evidence>
<keyword evidence="4 5" id="KW-0472">Membrane</keyword>
<accession>A0A8J6P4Z1</accession>
<feature type="transmembrane region" description="Helical" evidence="5">
    <location>
        <begin position="333"/>
        <end position="352"/>
    </location>
</feature>
<dbReference type="RefSeq" id="WP_216713656.1">
    <property type="nucleotide sequence ID" value="NZ_JACVEL010000002.1"/>
</dbReference>
<dbReference type="Proteomes" id="UP000652681">
    <property type="component" value="Unassembled WGS sequence"/>
</dbReference>
<evidence type="ECO:0000256" key="5">
    <source>
        <dbReference type="SAM" id="Phobius"/>
    </source>
</evidence>
<dbReference type="InterPro" id="IPR032808">
    <property type="entry name" value="DoxX"/>
</dbReference>
<feature type="transmembrane region" description="Helical" evidence="5">
    <location>
        <begin position="74"/>
        <end position="91"/>
    </location>
</feature>
<evidence type="ECO:0000256" key="2">
    <source>
        <dbReference type="ARBA" id="ARBA00022692"/>
    </source>
</evidence>
<reference evidence="6" key="1">
    <citation type="submission" date="2020-09" db="EMBL/GenBank/DDBJ databases">
        <title>Taishania pollutisoli gen. nov., sp. nov., Isolated from Tetrabromobisphenol A-Contaminated Soil.</title>
        <authorList>
            <person name="Chen Q."/>
        </authorList>
    </citation>
    <scope>NUCLEOTIDE SEQUENCE</scope>
    <source>
        <strain evidence="6">CZZ-1</strain>
    </source>
</reference>